<comment type="caution">
    <text evidence="2">The sequence shown here is derived from an EMBL/GenBank/DDBJ whole genome shotgun (WGS) entry which is preliminary data.</text>
</comment>
<sequence>MKTTSINSKGRAIVACLSIIFSLLLFACSKENNDPIDQTPPTLDIAYEKAFPRSCMELHKGEKYTFRALAKDNFALASYSVSIHHNFDHHTHDKDHGEHHEDHHDEHCTLGEKKTPINPFHYLKSFTIEGSPQEYEITQEIAIPKDVDTGDYHVQISVLDISGWQSREFISIKIVD</sequence>
<evidence type="ECO:0000313" key="3">
    <source>
        <dbReference type="Proteomes" id="UP000824156"/>
    </source>
</evidence>
<evidence type="ECO:0000313" key="2">
    <source>
        <dbReference type="EMBL" id="HIX55518.1"/>
    </source>
</evidence>
<reference evidence="2" key="1">
    <citation type="journal article" date="2021" name="PeerJ">
        <title>Extensive microbial diversity within the chicken gut microbiome revealed by metagenomics and culture.</title>
        <authorList>
            <person name="Gilroy R."/>
            <person name="Ravi A."/>
            <person name="Getino M."/>
            <person name="Pursley I."/>
            <person name="Horton D.L."/>
            <person name="Alikhan N.F."/>
            <person name="Baker D."/>
            <person name="Gharbi K."/>
            <person name="Hall N."/>
            <person name="Watson M."/>
            <person name="Adriaenssens E.M."/>
            <person name="Foster-Nyarko E."/>
            <person name="Jarju S."/>
            <person name="Secka A."/>
            <person name="Antonio M."/>
            <person name="Oren A."/>
            <person name="Chaudhuri R.R."/>
            <person name="La Ragione R."/>
            <person name="Hildebrand F."/>
            <person name="Pallen M.J."/>
        </authorList>
    </citation>
    <scope>NUCLEOTIDE SEQUENCE</scope>
    <source>
        <strain evidence="2">1719</strain>
    </source>
</reference>
<dbReference type="PROSITE" id="PS51257">
    <property type="entry name" value="PROKAR_LIPOPROTEIN"/>
    <property type="match status" value="1"/>
</dbReference>
<dbReference type="Pfam" id="PF15418">
    <property type="entry name" value="DUF4625"/>
    <property type="match status" value="1"/>
</dbReference>
<feature type="signal peptide" evidence="1">
    <location>
        <begin position="1"/>
        <end position="27"/>
    </location>
</feature>
<reference evidence="2" key="2">
    <citation type="submission" date="2021-04" db="EMBL/GenBank/DDBJ databases">
        <authorList>
            <person name="Gilroy R."/>
        </authorList>
    </citation>
    <scope>NUCLEOTIDE SEQUENCE</scope>
    <source>
        <strain evidence="2">1719</strain>
    </source>
</reference>
<dbReference type="InterPro" id="IPR027829">
    <property type="entry name" value="DUF4625"/>
</dbReference>
<keyword evidence="1" id="KW-0732">Signal</keyword>
<gene>
    <name evidence="2" type="ORF">H9853_10885</name>
</gene>
<protein>
    <submittedName>
        <fullName evidence="2">DUF4625 domain-containing protein</fullName>
    </submittedName>
</protein>
<proteinExistence type="predicted"/>
<evidence type="ECO:0000256" key="1">
    <source>
        <dbReference type="SAM" id="SignalP"/>
    </source>
</evidence>
<accession>A0A9D1WAL5</accession>
<dbReference type="AlphaFoldDB" id="A0A9D1WAL5"/>
<dbReference type="Proteomes" id="UP000824156">
    <property type="component" value="Unassembled WGS sequence"/>
</dbReference>
<name>A0A9D1WAL5_9SPHI</name>
<feature type="chain" id="PRO_5039679079" evidence="1">
    <location>
        <begin position="28"/>
        <end position="176"/>
    </location>
</feature>
<organism evidence="2 3">
    <name type="scientific">Candidatus Sphingobacterium stercoripullorum</name>
    <dbReference type="NCBI Taxonomy" id="2838759"/>
    <lineage>
        <taxon>Bacteria</taxon>
        <taxon>Pseudomonadati</taxon>
        <taxon>Bacteroidota</taxon>
        <taxon>Sphingobacteriia</taxon>
        <taxon>Sphingobacteriales</taxon>
        <taxon>Sphingobacteriaceae</taxon>
        <taxon>Sphingobacterium</taxon>
    </lineage>
</organism>
<dbReference type="EMBL" id="DXEZ01000307">
    <property type="protein sequence ID" value="HIX55518.1"/>
    <property type="molecule type" value="Genomic_DNA"/>
</dbReference>